<keyword evidence="2" id="KW-0732">Signal</keyword>
<gene>
    <name evidence="3" type="ORF">FIBRA_09481</name>
</gene>
<dbReference type="EMBL" id="HE797669">
    <property type="protein sequence ID" value="CCM07144.1"/>
    <property type="molecule type" value="Genomic_DNA"/>
</dbReference>
<dbReference type="InParanoid" id="J7S6J0"/>
<evidence type="ECO:0000256" key="2">
    <source>
        <dbReference type="SAM" id="SignalP"/>
    </source>
</evidence>
<dbReference type="RefSeq" id="XP_012177165.1">
    <property type="nucleotide sequence ID" value="XM_012321775.1"/>
</dbReference>
<dbReference type="HOGENOM" id="CLU_2527480_0_0_1"/>
<accession>J7S6J0</accession>
<dbReference type="AlphaFoldDB" id="J7S6J0"/>
<organism evidence="3 4">
    <name type="scientific">Fibroporia radiculosa</name>
    <dbReference type="NCBI Taxonomy" id="599839"/>
    <lineage>
        <taxon>Eukaryota</taxon>
        <taxon>Fungi</taxon>
        <taxon>Dikarya</taxon>
        <taxon>Basidiomycota</taxon>
        <taxon>Agaricomycotina</taxon>
        <taxon>Agaricomycetes</taxon>
        <taxon>Polyporales</taxon>
        <taxon>Fibroporiaceae</taxon>
        <taxon>Fibroporia</taxon>
    </lineage>
</organism>
<keyword evidence="1" id="KW-0472">Membrane</keyword>
<evidence type="ECO:0000313" key="4">
    <source>
        <dbReference type="Proteomes" id="UP000006352"/>
    </source>
</evidence>
<sequence>MNSPLSLLLPALCLANFASVPIAKLMDTFKVSVGIGYVLHASSYIIAIHFALPPTWNLDKYPALPKNQEGGVMLQLEGGFLFFS</sequence>
<proteinExistence type="predicted"/>
<feature type="signal peptide" evidence="2">
    <location>
        <begin position="1"/>
        <end position="15"/>
    </location>
</feature>
<keyword evidence="4" id="KW-1185">Reference proteome</keyword>
<protein>
    <submittedName>
        <fullName evidence="3">Uncharacterized protein</fullName>
    </submittedName>
</protein>
<feature type="chain" id="PRO_5012723126" evidence="2">
    <location>
        <begin position="16"/>
        <end position="84"/>
    </location>
</feature>
<evidence type="ECO:0000256" key="1">
    <source>
        <dbReference type="SAM" id="Phobius"/>
    </source>
</evidence>
<keyword evidence="1" id="KW-0812">Transmembrane</keyword>
<feature type="transmembrane region" description="Helical" evidence="1">
    <location>
        <begin position="33"/>
        <end position="52"/>
    </location>
</feature>
<reference evidence="3 4" key="1">
    <citation type="journal article" date="2012" name="Appl. Environ. Microbiol.">
        <title>Short-read sequencing for genomic analysis of the brown rot fungus Fibroporia radiculosa.</title>
        <authorList>
            <person name="Tang J.D."/>
            <person name="Perkins A.D."/>
            <person name="Sonstegard T.S."/>
            <person name="Schroeder S.G."/>
            <person name="Burgess S.C."/>
            <person name="Diehl S.V."/>
        </authorList>
    </citation>
    <scope>NUCLEOTIDE SEQUENCE [LARGE SCALE GENOMIC DNA]</scope>
    <source>
        <strain evidence="3 4">TFFH 294</strain>
    </source>
</reference>
<dbReference type="GeneID" id="24102044"/>
<dbReference type="Proteomes" id="UP000006352">
    <property type="component" value="Unassembled WGS sequence"/>
</dbReference>
<evidence type="ECO:0000313" key="3">
    <source>
        <dbReference type="EMBL" id="CCM07144.1"/>
    </source>
</evidence>
<keyword evidence="1" id="KW-1133">Transmembrane helix</keyword>
<name>J7S6J0_9APHY</name>